<organism evidence="2 3">
    <name type="scientific">Acidihalobacter yilgarnensis</name>
    <dbReference type="NCBI Taxonomy" id="2819280"/>
    <lineage>
        <taxon>Bacteria</taxon>
        <taxon>Pseudomonadati</taxon>
        <taxon>Pseudomonadota</taxon>
        <taxon>Gammaproteobacteria</taxon>
        <taxon>Chromatiales</taxon>
        <taxon>Ectothiorhodospiraceae</taxon>
        <taxon>Acidihalobacter</taxon>
    </lineage>
</organism>
<reference evidence="3" key="1">
    <citation type="submission" date="2016-09" db="EMBL/GenBank/DDBJ databases">
        <title>Acidihalobacter prosperus F5.</title>
        <authorList>
            <person name="Khaleque H.N."/>
            <person name="Ramsay J.P."/>
            <person name="Kaksonen A.H."/>
            <person name="Boxall N.J."/>
            <person name="Watkin E.L.J."/>
        </authorList>
    </citation>
    <scope>NUCLEOTIDE SEQUENCE [LARGE SCALE GENOMIC DNA]</scope>
    <source>
        <strain evidence="3">F5</strain>
    </source>
</reference>
<feature type="transmembrane region" description="Helical" evidence="1">
    <location>
        <begin position="79"/>
        <end position="101"/>
    </location>
</feature>
<keyword evidence="3" id="KW-1185">Reference proteome</keyword>
<dbReference type="AlphaFoldDB" id="A0A1D8IRI7"/>
<protein>
    <submittedName>
        <fullName evidence="2">Uncharacterized protein</fullName>
    </submittedName>
</protein>
<accession>A0A1D8IRI7</accession>
<sequence length="105" mass="12249">MPSILVKNTKNKNLEWRNITFPENSEIPVDVILFDKLINEFVPVYGKCGLTWDENKFRDELKKIHPPEKLRLLKNVGQWLKANVLAALIVAVITIILGYYMPKWL</sequence>
<evidence type="ECO:0000256" key="1">
    <source>
        <dbReference type="SAM" id="Phobius"/>
    </source>
</evidence>
<dbReference type="KEGG" id="aprs:BI364_15010"/>
<keyword evidence="1" id="KW-0812">Transmembrane</keyword>
<dbReference type="EMBL" id="CP017415">
    <property type="protein sequence ID" value="AOU99076.1"/>
    <property type="molecule type" value="Genomic_DNA"/>
</dbReference>
<name>A0A1D8IRI7_9GAMM</name>
<evidence type="ECO:0000313" key="2">
    <source>
        <dbReference type="EMBL" id="AOU99076.1"/>
    </source>
</evidence>
<gene>
    <name evidence="2" type="ORF">BI364_15010</name>
</gene>
<dbReference type="RefSeq" id="WP_070079429.1">
    <property type="nucleotide sequence ID" value="NZ_CP017415.1"/>
</dbReference>
<keyword evidence="1" id="KW-0472">Membrane</keyword>
<evidence type="ECO:0000313" key="3">
    <source>
        <dbReference type="Proteomes" id="UP000095401"/>
    </source>
</evidence>
<keyword evidence="1" id="KW-1133">Transmembrane helix</keyword>
<dbReference type="Proteomes" id="UP000095401">
    <property type="component" value="Chromosome"/>
</dbReference>
<proteinExistence type="predicted"/>